<keyword evidence="1" id="KW-0460">Magnesium</keyword>
<dbReference type="Gene3D" id="3.40.1110.10">
    <property type="entry name" value="Calcium-transporting ATPase, cytoplasmic domain N"/>
    <property type="match status" value="1"/>
</dbReference>
<dbReference type="PANTHER" id="PTHR42861">
    <property type="entry name" value="CALCIUM-TRANSPORTING ATPASE"/>
    <property type="match status" value="1"/>
</dbReference>
<gene>
    <name evidence="2" type="ORF">Nepgr_028301</name>
</gene>
<evidence type="ECO:0000313" key="3">
    <source>
        <dbReference type="Proteomes" id="UP001279734"/>
    </source>
</evidence>
<dbReference type="Gene3D" id="3.40.50.1000">
    <property type="entry name" value="HAD superfamily/HAD-like"/>
    <property type="match status" value="1"/>
</dbReference>
<proteinExistence type="predicted"/>
<dbReference type="InterPro" id="IPR023298">
    <property type="entry name" value="ATPase_P-typ_TM_dom_sf"/>
</dbReference>
<dbReference type="GO" id="GO:0000166">
    <property type="term" value="F:nucleotide binding"/>
    <property type="evidence" value="ECO:0007669"/>
    <property type="project" value="InterPro"/>
</dbReference>
<reference evidence="2" key="1">
    <citation type="submission" date="2023-05" db="EMBL/GenBank/DDBJ databases">
        <title>Nepenthes gracilis genome sequencing.</title>
        <authorList>
            <person name="Fukushima K."/>
        </authorList>
    </citation>
    <scope>NUCLEOTIDE SEQUENCE</scope>
    <source>
        <strain evidence="2">SING2019-196</strain>
    </source>
</reference>
<sequence length="220" mass="24197">MLVGIIGMYPTQHRAYQDGIDNLLVLLVGGIPIAMPTVLSVTMTIEFHCLTEQGAITKRMIAIKKMAGMDVLCGNKTETLTLNKLTVDKSLIKVYPKNVDQDALILLVTSASRVENQNPIDASVVNMLGDPKEAKAGIKGVVILLELCQMQAHHEQGVLELVMEEKQQPARSGIGVVVAIKKLNQASLQGFEEWQSVIQHQQTELTPLFGNQPIRQQLKH</sequence>
<dbReference type="EMBL" id="BSYO01000031">
    <property type="protein sequence ID" value="GMH26458.1"/>
    <property type="molecule type" value="Genomic_DNA"/>
</dbReference>
<keyword evidence="3" id="KW-1185">Reference proteome</keyword>
<comment type="caution">
    <text evidence="2">The sequence shown here is derived from an EMBL/GenBank/DDBJ whole genome shotgun (WGS) entry which is preliminary data.</text>
</comment>
<evidence type="ECO:0000256" key="1">
    <source>
        <dbReference type="ARBA" id="ARBA00022842"/>
    </source>
</evidence>
<organism evidence="2 3">
    <name type="scientific">Nepenthes gracilis</name>
    <name type="common">Slender pitcher plant</name>
    <dbReference type="NCBI Taxonomy" id="150966"/>
    <lineage>
        <taxon>Eukaryota</taxon>
        <taxon>Viridiplantae</taxon>
        <taxon>Streptophyta</taxon>
        <taxon>Embryophyta</taxon>
        <taxon>Tracheophyta</taxon>
        <taxon>Spermatophyta</taxon>
        <taxon>Magnoliopsida</taxon>
        <taxon>eudicotyledons</taxon>
        <taxon>Gunneridae</taxon>
        <taxon>Pentapetalae</taxon>
        <taxon>Caryophyllales</taxon>
        <taxon>Nepenthaceae</taxon>
        <taxon>Nepenthes</taxon>
    </lineage>
</organism>
<evidence type="ECO:0000313" key="2">
    <source>
        <dbReference type="EMBL" id="GMH26458.1"/>
    </source>
</evidence>
<dbReference type="InterPro" id="IPR023214">
    <property type="entry name" value="HAD_sf"/>
</dbReference>
<dbReference type="AlphaFoldDB" id="A0AAD3Y2A3"/>
<dbReference type="Gene3D" id="1.20.1110.10">
    <property type="entry name" value="Calcium-transporting ATPase, transmembrane domain"/>
    <property type="match status" value="1"/>
</dbReference>
<name>A0AAD3Y2A3_NEPGR</name>
<dbReference type="Proteomes" id="UP001279734">
    <property type="component" value="Unassembled WGS sequence"/>
</dbReference>
<accession>A0AAD3Y2A3</accession>
<dbReference type="InterPro" id="IPR023299">
    <property type="entry name" value="ATPase_P-typ_cyto_dom_N"/>
</dbReference>
<dbReference type="SUPFAM" id="SSF81665">
    <property type="entry name" value="Calcium ATPase, transmembrane domain M"/>
    <property type="match status" value="1"/>
</dbReference>
<protein>
    <submittedName>
        <fullName evidence="2">Uncharacterized protein</fullName>
    </submittedName>
</protein>